<dbReference type="PANTHER" id="PTHR19384:SF109">
    <property type="entry name" value="SULFITE REDUCTASE [NADPH] FLAVOPROTEIN COMPONENT"/>
    <property type="match status" value="1"/>
</dbReference>
<dbReference type="Gene3D" id="2.40.30.10">
    <property type="entry name" value="Translation factors"/>
    <property type="match status" value="1"/>
</dbReference>
<dbReference type="OrthoDB" id="1856718at2759"/>
<evidence type="ECO:0000256" key="5">
    <source>
        <dbReference type="ARBA" id="ARBA00022448"/>
    </source>
</evidence>
<dbReference type="InterPro" id="IPR017938">
    <property type="entry name" value="Riboflavin_synthase-like_b-brl"/>
</dbReference>
<evidence type="ECO:0000313" key="20">
    <source>
        <dbReference type="Proteomes" id="UP000053831"/>
    </source>
</evidence>
<comment type="caution">
    <text evidence="19">The sequence shown here is derived from an EMBL/GenBank/DDBJ whole genome shotgun (WGS) entry which is preliminary data.</text>
</comment>
<dbReference type="AlphaFoldDB" id="A0A0M8N056"/>
<protein>
    <recommendedName>
        <fullName evidence="4">assimilatory sulfite reductase (NADPH)</fullName>
        <ecNumber evidence="4">1.8.1.2</ecNumber>
    </recommendedName>
</protein>
<evidence type="ECO:0000256" key="7">
    <source>
        <dbReference type="ARBA" id="ARBA00022630"/>
    </source>
</evidence>
<dbReference type="GO" id="GO:0000103">
    <property type="term" value="P:sulfate assimilation"/>
    <property type="evidence" value="ECO:0007669"/>
    <property type="project" value="EnsemblFungi"/>
</dbReference>
<keyword evidence="15" id="KW-0411">Iron-sulfur</keyword>
<dbReference type="EMBL" id="LGSR01000026">
    <property type="protein sequence ID" value="KOS17230.1"/>
    <property type="molecule type" value="Genomic_DNA"/>
</dbReference>
<dbReference type="Gene3D" id="1.20.990.10">
    <property type="entry name" value="NADPH-cytochrome p450 Reductase, Chain A, domain 3"/>
    <property type="match status" value="1"/>
</dbReference>
<sequence length="1046" mass="113365">MASTAVEKISSTLPFGKQVPLSAISGSTYVTAQLLVQQIAYKLSDKIFSYSPPTFDLDVAAKEWAAQENKNIHGYAPNVLSLQTRTGAGALALGYIFSPDFDVSKRHVPQTLLAPSGSLHQLRGSLDQLSLLYNLSSPFVAHVAAADYAPSSGLVSDYDTALRLSEELGFGLVSSSSAYEAQHMSLFATLLASLLPTIHIYDGIRLPRETLRVGDALSEGGVANLYNKLVAQAAGLNQRLDTAGKALELLKAFNDELGTVYEPFEYHGHGTPNVVLVAFGSVETQVAKQVLAGLASQGSKAGVVNVRLYRPFIEEAFLKAIPASTRTIAVLGQVKDEVDIVDEAAQSALYADVLTSVIFSGKFEQEPQVLDLKYTPSQTLTPQGVVDILHKVFGNEDEAHQFPPLFKSQQYTFWDLGDSAAVDAPAAIGLLLSNESTTNVHLYESHDNLTQGGIVRSDLRASGIALEAPYGVSEADATAIGHERILKNVDVLRSVAPGGKVLIRLPSFNAAEVEKRLPAAFRKSLQERGIELFVLDIASSPAVEKDSSLAALLFQVAFLKIALPHLVTEDLGSAVDAVDQCLHKIDVPASWAEEEDAAAAAASAAPLLVSIAPNSFVPFQKDEPEQAPQLHSWHSAAKGLAFKEAYGTKTSLRPDLSVKTATITVKENRRLTPLEYDRNIFHIEFDLGTSGLTYKIGEALGIHAENDEQQVNDFIESYGLNPAALVEVPSCEDPAGAVEVRTVYQALVQNVDILGKPPKRFYEALAEFAADAAEKSKLETLGSAAGADEFKKRSEVDTVTFVDILHEFASARPGLHDLIRMVGPLKRREYSIASAQAVTPTTVALMIVVVDWVDSQGRPRVGQATRYLSRLQPGATVTASVKPSVMKLPARDTAPLIMAGLGTGLAPFRAFVQYRAMQKAQGKDIGAILLYLGSRHQREEYLYGEEWEAYLAAGVVTLVGSAFSRDQPQKIYIQDRMRQTLDDIAKAYIKDEGSFYLCGPTWPVPDVTEVLMEAIAHEAKQSGRKVDPKKEIEKLKEEGRYVLEVY</sequence>
<organism evidence="19 20">
    <name type="scientific">Escovopsis weberi</name>
    <dbReference type="NCBI Taxonomy" id="150374"/>
    <lineage>
        <taxon>Eukaryota</taxon>
        <taxon>Fungi</taxon>
        <taxon>Dikarya</taxon>
        <taxon>Ascomycota</taxon>
        <taxon>Pezizomycotina</taxon>
        <taxon>Sordariomycetes</taxon>
        <taxon>Hypocreomycetidae</taxon>
        <taxon>Hypocreales</taxon>
        <taxon>Hypocreaceae</taxon>
        <taxon>Escovopsis</taxon>
    </lineage>
</organism>
<keyword evidence="7" id="KW-0285">Flavoprotein</keyword>
<dbReference type="SUPFAM" id="SSF53323">
    <property type="entry name" value="Pyruvate-ferredoxin oxidoreductase, PFOR, domain III"/>
    <property type="match status" value="1"/>
</dbReference>
<dbReference type="FunFam" id="1.20.990.10:FF:000010">
    <property type="entry name" value="Sulfite reductase [NADPH] flavoprotein component"/>
    <property type="match status" value="1"/>
</dbReference>
<dbReference type="InterPro" id="IPR017927">
    <property type="entry name" value="FAD-bd_FR_type"/>
</dbReference>
<evidence type="ECO:0000256" key="12">
    <source>
        <dbReference type="ARBA" id="ARBA00022982"/>
    </source>
</evidence>
<keyword evidence="20" id="KW-1185">Reference proteome</keyword>
<dbReference type="Pfam" id="PF00175">
    <property type="entry name" value="NAD_binding_1"/>
    <property type="match status" value="1"/>
</dbReference>
<dbReference type="GO" id="GO:0009337">
    <property type="term" value="C:sulfite reductase complex (NADPH)"/>
    <property type="evidence" value="ECO:0007669"/>
    <property type="project" value="EnsemblFungi"/>
</dbReference>
<evidence type="ECO:0000256" key="4">
    <source>
        <dbReference type="ARBA" id="ARBA00012604"/>
    </source>
</evidence>
<gene>
    <name evidence="19" type="ORF">ESCO_006465</name>
</gene>
<evidence type="ECO:0000256" key="1">
    <source>
        <dbReference type="ARBA" id="ARBA00001917"/>
    </source>
</evidence>
<dbReference type="GO" id="GO:0010181">
    <property type="term" value="F:FMN binding"/>
    <property type="evidence" value="ECO:0007669"/>
    <property type="project" value="TreeGrafter"/>
</dbReference>
<dbReference type="GO" id="GO:0046872">
    <property type="term" value="F:metal ion binding"/>
    <property type="evidence" value="ECO:0007669"/>
    <property type="project" value="UniProtKB-KW"/>
</dbReference>
<evidence type="ECO:0000256" key="9">
    <source>
        <dbReference type="ARBA" id="ARBA00022723"/>
    </source>
</evidence>
<dbReference type="InterPro" id="IPR023173">
    <property type="entry name" value="NADPH_Cyt_P450_Rdtase_alpha"/>
</dbReference>
<dbReference type="PROSITE" id="PS51384">
    <property type="entry name" value="FAD_FR"/>
    <property type="match status" value="1"/>
</dbReference>
<dbReference type="GO" id="GO:0051539">
    <property type="term" value="F:4 iron, 4 sulfur cluster binding"/>
    <property type="evidence" value="ECO:0007669"/>
    <property type="project" value="UniProtKB-KW"/>
</dbReference>
<keyword evidence="9" id="KW-0479">Metal-binding</keyword>
<accession>A0A0M8N056</accession>
<evidence type="ECO:0000256" key="10">
    <source>
        <dbReference type="ARBA" id="ARBA00022827"/>
    </source>
</evidence>
<dbReference type="GO" id="GO:0050660">
    <property type="term" value="F:flavin adenine dinucleotide binding"/>
    <property type="evidence" value="ECO:0007669"/>
    <property type="project" value="TreeGrafter"/>
</dbReference>
<dbReference type="Gene3D" id="3.40.50.80">
    <property type="entry name" value="Nucleotide-binding domain of ferredoxin-NADP reductase (FNR) module"/>
    <property type="match status" value="1"/>
</dbReference>
<evidence type="ECO:0000256" key="16">
    <source>
        <dbReference type="ARBA" id="ARBA00052219"/>
    </source>
</evidence>
<dbReference type="PRINTS" id="PR00371">
    <property type="entry name" value="FPNCR"/>
</dbReference>
<evidence type="ECO:0000256" key="17">
    <source>
        <dbReference type="ARBA" id="ARBA00059320"/>
    </source>
</evidence>
<dbReference type="FunFam" id="3.40.50.80:FF:000011">
    <property type="entry name" value="Sulfite reductase flavoprotein component"/>
    <property type="match status" value="1"/>
</dbReference>
<dbReference type="FunFam" id="3.40.50.920:FF:000007">
    <property type="entry name" value="Pyruvate:ferredoxin (Flavodoxin) oxidoreductase"/>
    <property type="match status" value="1"/>
</dbReference>
<keyword evidence="14" id="KW-0408">Iron</keyword>
<reference evidence="19 20" key="1">
    <citation type="submission" date="2015-07" db="EMBL/GenBank/DDBJ databases">
        <title>The genome of the fungus Escovopsis weberi, a specialized disease agent of ant agriculture.</title>
        <authorList>
            <person name="de Man T.J."/>
            <person name="Stajich J.E."/>
            <person name="Kubicek C.P."/>
            <person name="Chenthamara K."/>
            <person name="Atanasova L."/>
            <person name="Druzhinina I.S."/>
            <person name="Birnbaum S."/>
            <person name="Barribeau S.M."/>
            <person name="Teiling C."/>
            <person name="Suen G."/>
            <person name="Currie C."/>
            <person name="Gerardo N.M."/>
        </authorList>
    </citation>
    <scope>NUCLEOTIDE SEQUENCE [LARGE SCALE GENOMIC DNA]</scope>
</reference>
<dbReference type="InterPro" id="IPR003097">
    <property type="entry name" value="CysJ-like_FAD-binding"/>
</dbReference>
<evidence type="ECO:0000259" key="18">
    <source>
        <dbReference type="PROSITE" id="PS51384"/>
    </source>
</evidence>
<dbReference type="Gene3D" id="3.40.50.970">
    <property type="match status" value="1"/>
</dbReference>
<evidence type="ECO:0000256" key="6">
    <source>
        <dbReference type="ARBA" id="ARBA00022485"/>
    </source>
</evidence>
<name>A0A0M8N056_ESCWE</name>
<dbReference type="STRING" id="150374.A0A0M8N056"/>
<evidence type="ECO:0000256" key="11">
    <source>
        <dbReference type="ARBA" id="ARBA00022857"/>
    </source>
</evidence>
<dbReference type="EC" id="1.8.1.2" evidence="4"/>
<dbReference type="InterPro" id="IPR009014">
    <property type="entry name" value="Transketo_C/PFOR_II"/>
</dbReference>
<dbReference type="Gene3D" id="3.40.50.920">
    <property type="match status" value="1"/>
</dbReference>
<dbReference type="GO" id="GO:0004783">
    <property type="term" value="F:sulfite reductase (NADPH) activity"/>
    <property type="evidence" value="ECO:0007669"/>
    <property type="project" value="UniProtKB-EC"/>
</dbReference>
<dbReference type="Pfam" id="PF00667">
    <property type="entry name" value="FAD_binding_1"/>
    <property type="match status" value="1"/>
</dbReference>
<evidence type="ECO:0000313" key="19">
    <source>
        <dbReference type="EMBL" id="KOS17230.1"/>
    </source>
</evidence>
<dbReference type="GO" id="GO:0005829">
    <property type="term" value="C:cytosol"/>
    <property type="evidence" value="ECO:0007669"/>
    <property type="project" value="TreeGrafter"/>
</dbReference>
<evidence type="ECO:0000256" key="3">
    <source>
        <dbReference type="ARBA" id="ARBA00004774"/>
    </source>
</evidence>
<dbReference type="InterPro" id="IPR001433">
    <property type="entry name" value="OxRdtase_FAD/NAD-bd"/>
</dbReference>
<comment type="cofactor">
    <cofactor evidence="1">
        <name>FMN</name>
        <dbReference type="ChEBI" id="CHEBI:58210"/>
    </cofactor>
</comment>
<evidence type="ECO:0000256" key="8">
    <source>
        <dbReference type="ARBA" id="ARBA00022643"/>
    </source>
</evidence>
<evidence type="ECO:0000256" key="14">
    <source>
        <dbReference type="ARBA" id="ARBA00023004"/>
    </source>
</evidence>
<dbReference type="Proteomes" id="UP000053831">
    <property type="component" value="Unassembled WGS sequence"/>
</dbReference>
<dbReference type="CDD" id="cd06207">
    <property type="entry name" value="CyPoR_like"/>
    <property type="match status" value="1"/>
</dbReference>
<comment type="cofactor">
    <cofactor evidence="2">
        <name>FAD</name>
        <dbReference type="ChEBI" id="CHEBI:57692"/>
    </cofactor>
</comment>
<dbReference type="SUPFAM" id="SSF63380">
    <property type="entry name" value="Riboflavin synthase domain-like"/>
    <property type="match status" value="1"/>
</dbReference>
<keyword evidence="5" id="KW-0813">Transport</keyword>
<comment type="catalytic activity">
    <reaction evidence="16">
        <text>hydrogen sulfide + 3 NADP(+) + 3 H2O = sulfite + 3 NADPH + 4 H(+)</text>
        <dbReference type="Rhea" id="RHEA:13801"/>
        <dbReference type="ChEBI" id="CHEBI:15377"/>
        <dbReference type="ChEBI" id="CHEBI:15378"/>
        <dbReference type="ChEBI" id="CHEBI:17359"/>
        <dbReference type="ChEBI" id="CHEBI:29919"/>
        <dbReference type="ChEBI" id="CHEBI:57783"/>
        <dbReference type="ChEBI" id="CHEBI:58349"/>
        <dbReference type="EC" id="1.8.1.2"/>
    </reaction>
</comment>
<evidence type="ECO:0000256" key="2">
    <source>
        <dbReference type="ARBA" id="ARBA00001974"/>
    </source>
</evidence>
<dbReference type="SUPFAM" id="SSF52343">
    <property type="entry name" value="Ferredoxin reductase-like, C-terminal NADP-linked domain"/>
    <property type="match status" value="1"/>
</dbReference>
<dbReference type="InterPro" id="IPR001709">
    <property type="entry name" value="Flavoprot_Pyr_Nucl_cyt_Rdtase"/>
</dbReference>
<evidence type="ECO:0000256" key="15">
    <source>
        <dbReference type="ARBA" id="ARBA00023014"/>
    </source>
</evidence>
<dbReference type="FunFam" id="3.40.50.970:FF:000052">
    <property type="entry name" value="Sulfite reductase [NADPH] flavoprotein component"/>
    <property type="match status" value="1"/>
</dbReference>
<keyword evidence="6" id="KW-0004">4Fe-4S</keyword>
<keyword evidence="10" id="KW-0274">FAD</keyword>
<keyword evidence="12" id="KW-0249">Electron transport</keyword>
<dbReference type="PANTHER" id="PTHR19384">
    <property type="entry name" value="NITRIC OXIDE SYNTHASE-RELATED"/>
    <property type="match status" value="1"/>
</dbReference>
<dbReference type="SUPFAM" id="SSF52922">
    <property type="entry name" value="TK C-terminal domain-like"/>
    <property type="match status" value="1"/>
</dbReference>
<keyword evidence="11" id="KW-0521">NADP</keyword>
<dbReference type="InterPro" id="IPR039261">
    <property type="entry name" value="FNR_nucleotide-bd"/>
</dbReference>
<proteinExistence type="predicted"/>
<feature type="domain" description="FAD-binding FR-type" evidence="18">
    <location>
        <begin position="658"/>
        <end position="890"/>
    </location>
</feature>
<dbReference type="Gene3D" id="3.40.920.10">
    <property type="entry name" value="Pyruvate-ferredoxin oxidoreductase, PFOR, domain III"/>
    <property type="match status" value="1"/>
</dbReference>
<comment type="function">
    <text evidence="17">This enzyme catalyzes the 6-electron reduction of sulfite to sulfide. This is one of several activities required for the biosynthesis of L-cysteine from sulfate.</text>
</comment>
<evidence type="ECO:0000256" key="13">
    <source>
        <dbReference type="ARBA" id="ARBA00023002"/>
    </source>
</evidence>
<keyword evidence="13" id="KW-0560">Oxidoreductase</keyword>
<comment type="pathway">
    <text evidence="3">Sulfur metabolism; hydrogen sulfide biosynthesis; hydrogen sulfide from sulfite (NADPH route): step 1/1.</text>
</comment>
<dbReference type="InterPro" id="IPR002869">
    <property type="entry name" value="Pyrv_flavodox_OxRed_cen"/>
</dbReference>
<keyword evidence="8" id="KW-0288">FMN</keyword>